<evidence type="ECO:0000259" key="4">
    <source>
        <dbReference type="Pfam" id="PF13193"/>
    </source>
</evidence>
<feature type="domain" description="AMP-binding enzyme C-terminal" evidence="4">
    <location>
        <begin position="441"/>
        <end position="519"/>
    </location>
</feature>
<dbReference type="PANTHER" id="PTHR24096">
    <property type="entry name" value="LONG-CHAIN-FATTY-ACID--COA LIGASE"/>
    <property type="match status" value="1"/>
</dbReference>
<proteinExistence type="inferred from homology"/>
<dbReference type="InterPro" id="IPR042099">
    <property type="entry name" value="ANL_N_sf"/>
</dbReference>
<dbReference type="Gene3D" id="3.30.300.30">
    <property type="match status" value="1"/>
</dbReference>
<sequence length="536" mass="56749">MTSKYILPPLPDITLTELLLSRVKAHGDRPALIDGPSGRTIKFDELEPMIRKCAAGLAARGLGKGDVIGLLSPNSIDYPIALFGAATVGATVTTLNPLYTPFEISRQLKDANARQLYVSGPLLEKAYEAVALGADLTRVYSFDELPVLPPEGPPLEAFSALLESQDAPPAVGIEPSTDVVFIPYSSGTSGMPKGVELTHRNLVANVLQAMVASGLGPDDTVVGVLPFYHIYGFTVILNVALCAGSTIVTMPSFEPVLFLKILKEHDITVAHVAPPLVGFLARHPAVEAVLPLPRLAELFSGAAPLGKELEDAARQRLGCVVRQGYGMTEASPVTHIMPMSLAQAGVAQGAVGELVPGMECKLIDLNGAPVGVGERGEICLRGPNIMKGYLNRPEANAESFDADGFYKTGDVGFVDEDGLYYVVDRVKELIKVKGFQVPPAELEDVLLGSEAIADAAVIGVACAKHGEVPKAFVVRQSGHESVSALDISSFLVGKVAEYKLISAENVEFVQAVPKSAAGKILRKELRALEASSRARS</sequence>
<evidence type="ECO:0000256" key="2">
    <source>
        <dbReference type="ARBA" id="ARBA00022598"/>
    </source>
</evidence>
<dbReference type="Gene3D" id="3.40.50.12780">
    <property type="entry name" value="N-terminal domain of ligase-like"/>
    <property type="match status" value="1"/>
</dbReference>
<dbReference type="PROSITE" id="PS00455">
    <property type="entry name" value="AMP_BINDING"/>
    <property type="match status" value="1"/>
</dbReference>
<dbReference type="InterPro" id="IPR020845">
    <property type="entry name" value="AMP-binding_CS"/>
</dbReference>
<dbReference type="InterPro" id="IPR000873">
    <property type="entry name" value="AMP-dep_synth/lig_dom"/>
</dbReference>
<dbReference type="Pfam" id="PF00501">
    <property type="entry name" value="AMP-binding"/>
    <property type="match status" value="1"/>
</dbReference>
<dbReference type="InterPro" id="IPR025110">
    <property type="entry name" value="AMP-bd_C"/>
</dbReference>
<name>A0A7S0L8F5_9EUKA</name>
<evidence type="ECO:0008006" key="6">
    <source>
        <dbReference type="Google" id="ProtNLM"/>
    </source>
</evidence>
<gene>
    <name evidence="5" type="ORF">CPEL01642_LOCUS7163</name>
</gene>
<comment type="similarity">
    <text evidence="1">Belongs to the ATP-dependent AMP-binding enzyme family.</text>
</comment>
<dbReference type="FunFam" id="3.40.50.12780:FF:000003">
    <property type="entry name" value="Long-chain-fatty-acid--CoA ligase FadD"/>
    <property type="match status" value="1"/>
</dbReference>
<feature type="domain" description="AMP-dependent synthetase/ligase" evidence="3">
    <location>
        <begin position="22"/>
        <end position="390"/>
    </location>
</feature>
<dbReference type="GO" id="GO:0016405">
    <property type="term" value="F:CoA-ligase activity"/>
    <property type="evidence" value="ECO:0007669"/>
    <property type="project" value="TreeGrafter"/>
</dbReference>
<protein>
    <recommendedName>
        <fullName evidence="6">4-coumarate--CoA ligase</fullName>
    </recommendedName>
</protein>
<dbReference type="EMBL" id="HBEY01014801">
    <property type="protein sequence ID" value="CAD8603828.1"/>
    <property type="molecule type" value="Transcribed_RNA"/>
</dbReference>
<dbReference type="PANTHER" id="PTHR24096:SF149">
    <property type="entry name" value="AMP-BINDING DOMAIN-CONTAINING PROTEIN-RELATED"/>
    <property type="match status" value="1"/>
</dbReference>
<dbReference type="InterPro" id="IPR045851">
    <property type="entry name" value="AMP-bd_C_sf"/>
</dbReference>
<dbReference type="SUPFAM" id="SSF56801">
    <property type="entry name" value="Acetyl-CoA synthetase-like"/>
    <property type="match status" value="1"/>
</dbReference>
<dbReference type="Pfam" id="PF13193">
    <property type="entry name" value="AMP-binding_C"/>
    <property type="match status" value="1"/>
</dbReference>
<organism evidence="5">
    <name type="scientific">Coccolithus braarudii</name>
    <dbReference type="NCBI Taxonomy" id="221442"/>
    <lineage>
        <taxon>Eukaryota</taxon>
        <taxon>Haptista</taxon>
        <taxon>Haptophyta</taxon>
        <taxon>Prymnesiophyceae</taxon>
        <taxon>Coccolithales</taxon>
        <taxon>Coccolithaceae</taxon>
        <taxon>Coccolithus</taxon>
    </lineage>
</organism>
<keyword evidence="2" id="KW-0436">Ligase</keyword>
<evidence type="ECO:0000259" key="3">
    <source>
        <dbReference type="Pfam" id="PF00501"/>
    </source>
</evidence>
<evidence type="ECO:0000256" key="1">
    <source>
        <dbReference type="ARBA" id="ARBA00006432"/>
    </source>
</evidence>
<evidence type="ECO:0000313" key="5">
    <source>
        <dbReference type="EMBL" id="CAD8603828.1"/>
    </source>
</evidence>
<reference evidence="5" key="1">
    <citation type="submission" date="2021-01" db="EMBL/GenBank/DDBJ databases">
        <authorList>
            <person name="Corre E."/>
            <person name="Pelletier E."/>
            <person name="Niang G."/>
            <person name="Scheremetjew M."/>
            <person name="Finn R."/>
            <person name="Kale V."/>
            <person name="Holt S."/>
            <person name="Cochrane G."/>
            <person name="Meng A."/>
            <person name="Brown T."/>
            <person name="Cohen L."/>
        </authorList>
    </citation>
    <scope>NUCLEOTIDE SEQUENCE</scope>
    <source>
        <strain evidence="5">PLY182g</strain>
    </source>
</reference>
<accession>A0A7S0L8F5</accession>
<dbReference type="AlphaFoldDB" id="A0A7S0L8F5"/>